<dbReference type="GO" id="GO:0001682">
    <property type="term" value="P:tRNA 5'-leader removal"/>
    <property type="evidence" value="ECO:0007669"/>
    <property type="project" value="InterPro"/>
</dbReference>
<dbReference type="STRING" id="341454.A0A4S2N7N4"/>
<evidence type="ECO:0000256" key="2">
    <source>
        <dbReference type="ARBA" id="ARBA00022694"/>
    </source>
</evidence>
<feature type="region of interest" description="Disordered" evidence="4">
    <location>
        <begin position="78"/>
        <end position="107"/>
    </location>
</feature>
<comment type="subcellular location">
    <subcellularLocation>
        <location evidence="1">Nucleus</location>
    </subcellularLocation>
</comment>
<dbReference type="PANTHER" id="PTHR22731">
    <property type="entry name" value="RIBONUCLEASES P/MRP PROTEIN SUBUNIT POP1"/>
    <property type="match status" value="1"/>
</dbReference>
<evidence type="ECO:0000313" key="8">
    <source>
        <dbReference type="Proteomes" id="UP000298138"/>
    </source>
</evidence>
<evidence type="ECO:0000313" key="7">
    <source>
        <dbReference type="EMBL" id="TGZ85263.1"/>
    </source>
</evidence>
<keyword evidence="8" id="KW-1185">Reference proteome</keyword>
<gene>
    <name evidence="7" type="ORF">EX30DRAFT_19662</name>
</gene>
<evidence type="ECO:0000256" key="3">
    <source>
        <dbReference type="ARBA" id="ARBA00023242"/>
    </source>
</evidence>
<evidence type="ECO:0000256" key="1">
    <source>
        <dbReference type="ARBA" id="ARBA00004123"/>
    </source>
</evidence>
<feature type="region of interest" description="Disordered" evidence="4">
    <location>
        <begin position="1"/>
        <end position="40"/>
    </location>
</feature>
<dbReference type="OrthoDB" id="442863at2759"/>
<proteinExistence type="predicted"/>
<dbReference type="InterPro" id="IPR009723">
    <property type="entry name" value="Pop1_N"/>
</dbReference>
<dbReference type="Pfam" id="PF06978">
    <property type="entry name" value="POP1_N"/>
    <property type="match status" value="1"/>
</dbReference>
<accession>A0A4S2N7N4</accession>
<dbReference type="InParanoid" id="A0A4S2N7N4"/>
<dbReference type="GO" id="GO:0005655">
    <property type="term" value="C:nucleolar ribonuclease P complex"/>
    <property type="evidence" value="ECO:0007669"/>
    <property type="project" value="InterPro"/>
</dbReference>
<evidence type="ECO:0000259" key="5">
    <source>
        <dbReference type="Pfam" id="PF06978"/>
    </source>
</evidence>
<keyword evidence="3" id="KW-0539">Nucleus</keyword>
<protein>
    <submittedName>
        <fullName evidence="7">POPLD-domain-containing protein</fullName>
    </submittedName>
</protein>
<feature type="region of interest" description="Disordered" evidence="4">
    <location>
        <begin position="609"/>
        <end position="628"/>
    </location>
</feature>
<dbReference type="Proteomes" id="UP000298138">
    <property type="component" value="Unassembled WGS sequence"/>
</dbReference>
<dbReference type="PANTHER" id="PTHR22731:SF3">
    <property type="entry name" value="RIBONUCLEASES P_MRP PROTEIN SUBUNIT POP1"/>
    <property type="match status" value="1"/>
</dbReference>
<name>A0A4S2N7N4_9PEZI</name>
<dbReference type="GO" id="GO:0000172">
    <property type="term" value="C:ribonuclease MRP complex"/>
    <property type="evidence" value="ECO:0007669"/>
    <property type="project" value="InterPro"/>
</dbReference>
<dbReference type="InterPro" id="IPR012590">
    <property type="entry name" value="POPLD_dom"/>
</dbReference>
<reference evidence="7 8" key="1">
    <citation type="submission" date="2019-04" db="EMBL/GenBank/DDBJ databases">
        <title>Comparative genomics and transcriptomics to analyze fruiting body development in filamentous ascomycetes.</title>
        <authorList>
            <consortium name="DOE Joint Genome Institute"/>
            <person name="Lutkenhaus R."/>
            <person name="Traeger S."/>
            <person name="Breuer J."/>
            <person name="Kuo A."/>
            <person name="Lipzen A."/>
            <person name="Pangilinan J."/>
            <person name="Dilworth D."/>
            <person name="Sandor L."/>
            <person name="Poggeler S."/>
            <person name="Barry K."/>
            <person name="Grigoriev I.V."/>
            <person name="Nowrousian M."/>
        </authorList>
    </citation>
    <scope>NUCLEOTIDE SEQUENCE [LARGE SCALE GENOMIC DNA]</scope>
    <source>
        <strain evidence="7 8">CBS 389.68</strain>
    </source>
</reference>
<dbReference type="AlphaFoldDB" id="A0A4S2N7N4"/>
<keyword evidence="2" id="KW-0819">tRNA processing</keyword>
<feature type="domain" description="Pop1 N-terminal" evidence="5">
    <location>
        <begin position="61"/>
        <end position="251"/>
    </location>
</feature>
<feature type="compositionally biased region" description="Basic and acidic residues" evidence="4">
    <location>
        <begin position="153"/>
        <end position="177"/>
    </location>
</feature>
<organism evidence="7 8">
    <name type="scientific">Ascodesmis nigricans</name>
    <dbReference type="NCBI Taxonomy" id="341454"/>
    <lineage>
        <taxon>Eukaryota</taxon>
        <taxon>Fungi</taxon>
        <taxon>Dikarya</taxon>
        <taxon>Ascomycota</taxon>
        <taxon>Pezizomycotina</taxon>
        <taxon>Pezizomycetes</taxon>
        <taxon>Pezizales</taxon>
        <taxon>Ascodesmidaceae</taxon>
        <taxon>Ascodesmis</taxon>
    </lineage>
</organism>
<evidence type="ECO:0000256" key="4">
    <source>
        <dbReference type="SAM" id="MobiDB-lite"/>
    </source>
</evidence>
<feature type="compositionally biased region" description="Basic residues" evidence="4">
    <location>
        <begin position="179"/>
        <end position="190"/>
    </location>
</feature>
<feature type="domain" description="POPLD" evidence="6">
    <location>
        <begin position="489"/>
        <end position="583"/>
    </location>
</feature>
<evidence type="ECO:0000259" key="6">
    <source>
        <dbReference type="Pfam" id="PF08170"/>
    </source>
</evidence>
<feature type="region of interest" description="Disordered" evidence="4">
    <location>
        <begin position="146"/>
        <end position="191"/>
    </location>
</feature>
<dbReference type="EMBL" id="ML220112">
    <property type="protein sequence ID" value="TGZ85263.1"/>
    <property type="molecule type" value="Genomic_DNA"/>
</dbReference>
<dbReference type="InterPro" id="IPR039182">
    <property type="entry name" value="Pop1"/>
</dbReference>
<sequence>MASDHSNNARSSRKRPPSQSLNYSSSNNAPKRIRTLQTARQIATSTPAAALKAGSLDVAAFVESRKFEIKALTDAMASSKSAGSKRAFQSVPRSMRRRTASHNPSRVPGRLRRRAIHEMNEDNTPIHKMKYRKKKTRDWIRKETAKKLHQAARKREVVEKLLDPNRKDPVKDGELQKPPRPHSKYRKRQKEKTWLPTHVWHAKRAHIGVRWRFAVPESCNEKSFRATARAAGTKGGIAWDMSYMSSVLIRGQPEEVVKVVKTVTGRTPPKPAIEGRRSCEAWIYEQGENQKRPIAPVLLVFSPPEEGHQCALIRVHPSAFLDTWNALLSHKKSTSKNITIEDLRFELGSIDVCGPSATDALLSILNPSDPSTLLSTHWAQLRGLTNPAALPPGTIIPLTITDPRLRFPPPPPPKTPVDPSTIFQASSTFPSVATPITLFTRQIRHASCKLQPSQKRINARRTISGPGVYPPPLPKDPAISILLVAKDNGWTLLLPWKWTHPIWYCLMHTHHHLRFGGMRELRQYHFTRKEPYFPADYPGTNAGDGWLAEEAVLRKAEWEKKPPAKRTNYEKTGETGEWWKCDWDALLPPSPAPKPLQSIDSMDMMVDSSLPSTTATQPQPQKWCFLPSPSTTPYSSPTTTRNLDHSLVSVIITLLGKGSPSECARIWMAPLGYNIKDAPPSQDELNLVGFLTTGNYSLREGRAVGIGAVSWGLVRGKRKGLCVLKDTGIGVQRWARWEVLDR</sequence>
<feature type="compositionally biased region" description="Polar residues" evidence="4">
    <location>
        <begin position="17"/>
        <end position="40"/>
    </location>
</feature>
<dbReference type="FunCoup" id="A0A4S2N7N4">
    <property type="interactions" value="102"/>
</dbReference>
<feature type="compositionally biased region" description="Polar residues" evidence="4">
    <location>
        <begin position="610"/>
        <end position="620"/>
    </location>
</feature>
<feature type="compositionally biased region" description="Polar residues" evidence="4">
    <location>
        <begin position="1"/>
        <end position="10"/>
    </location>
</feature>
<dbReference type="Pfam" id="PF08170">
    <property type="entry name" value="POPLD"/>
    <property type="match status" value="1"/>
</dbReference>